<evidence type="ECO:0000313" key="1">
    <source>
        <dbReference type="EMBL" id="MBM7570508.1"/>
    </source>
</evidence>
<reference evidence="1 2" key="1">
    <citation type="submission" date="2021-01" db="EMBL/GenBank/DDBJ databases">
        <title>Genomic Encyclopedia of Type Strains, Phase IV (KMG-IV): sequencing the most valuable type-strain genomes for metagenomic binning, comparative biology and taxonomic classification.</title>
        <authorList>
            <person name="Goeker M."/>
        </authorList>
    </citation>
    <scope>NUCLEOTIDE SEQUENCE [LARGE SCALE GENOMIC DNA]</scope>
    <source>
        <strain evidence="1 2">DSM 23711</strain>
    </source>
</reference>
<dbReference type="Proteomes" id="UP001296943">
    <property type="component" value="Unassembled WGS sequence"/>
</dbReference>
<dbReference type="RefSeq" id="WP_204497941.1">
    <property type="nucleotide sequence ID" value="NZ_JAFBDR010000004.1"/>
</dbReference>
<keyword evidence="2" id="KW-1185">Reference proteome</keyword>
<name>A0ABS2MX79_9BACI</name>
<comment type="caution">
    <text evidence="1">The sequence shown here is derived from an EMBL/GenBank/DDBJ whole genome shotgun (WGS) entry which is preliminary data.</text>
</comment>
<proteinExistence type="predicted"/>
<accession>A0ABS2MX79</accession>
<evidence type="ECO:0000313" key="2">
    <source>
        <dbReference type="Proteomes" id="UP001296943"/>
    </source>
</evidence>
<sequence>MTMEWANQLKMMKGSTRFVPFNSESLPYILYILTRKIVIILSKNKNAALAGLLAVNNDTDKISMTFIHTQKGVSYITEIYLEG</sequence>
<gene>
    <name evidence="1" type="ORF">JOC48_000986</name>
</gene>
<organism evidence="1 2">
    <name type="scientific">Aquibacillus albus</name>
    <dbReference type="NCBI Taxonomy" id="1168171"/>
    <lineage>
        <taxon>Bacteria</taxon>
        <taxon>Bacillati</taxon>
        <taxon>Bacillota</taxon>
        <taxon>Bacilli</taxon>
        <taxon>Bacillales</taxon>
        <taxon>Bacillaceae</taxon>
        <taxon>Aquibacillus</taxon>
    </lineage>
</organism>
<dbReference type="EMBL" id="JAFBDR010000004">
    <property type="protein sequence ID" value="MBM7570508.1"/>
    <property type="molecule type" value="Genomic_DNA"/>
</dbReference>
<protein>
    <submittedName>
        <fullName evidence="1">Uncharacterized protein</fullName>
    </submittedName>
</protein>